<dbReference type="GO" id="GO:0042602">
    <property type="term" value="F:riboflavin reductase (NADPH) activity"/>
    <property type="evidence" value="ECO:0007669"/>
    <property type="project" value="TreeGrafter"/>
</dbReference>
<protein>
    <submittedName>
        <fullName evidence="4">Flavin reductase (DIM6/NTAB) family NADH-FMN oxidoreductase RutF</fullName>
    </submittedName>
</protein>
<dbReference type="PANTHER" id="PTHR30466">
    <property type="entry name" value="FLAVIN REDUCTASE"/>
    <property type="match status" value="1"/>
</dbReference>
<comment type="similarity">
    <text evidence="1">Belongs to the non-flavoprotein flavin reductase family.</text>
</comment>
<dbReference type="EMBL" id="QQAZ01000007">
    <property type="protein sequence ID" value="RDI49427.1"/>
    <property type="molecule type" value="Genomic_DNA"/>
</dbReference>
<dbReference type="Pfam" id="PF01613">
    <property type="entry name" value="Flavin_Reduct"/>
    <property type="match status" value="1"/>
</dbReference>
<feature type="domain" description="Flavin reductase like" evidence="3">
    <location>
        <begin position="15"/>
        <end position="158"/>
    </location>
</feature>
<reference evidence="4 5" key="1">
    <citation type="submission" date="2018-07" db="EMBL/GenBank/DDBJ databases">
        <title>Genomic Encyclopedia of Type Strains, Phase IV (KMG-IV): sequencing the most valuable type-strain genomes for metagenomic binning, comparative biology and taxonomic classification.</title>
        <authorList>
            <person name="Goeker M."/>
        </authorList>
    </citation>
    <scope>NUCLEOTIDE SEQUENCE [LARGE SCALE GENOMIC DNA]</scope>
    <source>
        <strain evidence="4 5">DSM 44952</strain>
    </source>
</reference>
<name>A0A370H2Z6_9NOCA</name>
<evidence type="ECO:0000256" key="1">
    <source>
        <dbReference type="ARBA" id="ARBA00008898"/>
    </source>
</evidence>
<dbReference type="InterPro" id="IPR050268">
    <property type="entry name" value="NADH-dep_flavin_reductase"/>
</dbReference>
<dbReference type="Gene3D" id="2.30.110.10">
    <property type="entry name" value="Electron Transport, Fmn-binding Protein, Chain A"/>
    <property type="match status" value="1"/>
</dbReference>
<evidence type="ECO:0000256" key="2">
    <source>
        <dbReference type="ARBA" id="ARBA00023002"/>
    </source>
</evidence>
<dbReference type="PANTHER" id="PTHR30466:SF11">
    <property type="entry name" value="FLAVIN-DEPENDENT MONOOXYGENASE, REDUCTASE SUBUNIT HSAB"/>
    <property type="match status" value="1"/>
</dbReference>
<dbReference type="SUPFAM" id="SSF50475">
    <property type="entry name" value="FMN-binding split barrel"/>
    <property type="match status" value="1"/>
</dbReference>
<dbReference type="OrthoDB" id="9792858at2"/>
<keyword evidence="5" id="KW-1185">Reference proteome</keyword>
<gene>
    <name evidence="4" type="ORF">DFR68_107555</name>
</gene>
<dbReference type="InterPro" id="IPR002563">
    <property type="entry name" value="Flavin_Rdtase-like_dom"/>
</dbReference>
<dbReference type="RefSeq" id="WP_084520313.1">
    <property type="nucleotide sequence ID" value="NZ_QQAZ01000007.1"/>
</dbReference>
<accession>A0A370H2Z6</accession>
<dbReference type="GO" id="GO:0010181">
    <property type="term" value="F:FMN binding"/>
    <property type="evidence" value="ECO:0007669"/>
    <property type="project" value="InterPro"/>
</dbReference>
<dbReference type="Proteomes" id="UP000255355">
    <property type="component" value="Unassembled WGS sequence"/>
</dbReference>
<dbReference type="SMART" id="SM00903">
    <property type="entry name" value="Flavin_Reduct"/>
    <property type="match status" value="1"/>
</dbReference>
<keyword evidence="2" id="KW-0560">Oxidoreductase</keyword>
<sequence>MVDRNAQGRRFREVMGHFPTGVAIVTTLRDGVPSGMAANSFVSVSLDPPLVSFCPAAGSATWHDIRATGRFCVNFLHSDQAELCRRFATRGGDRFEAVSWTRTGGGAPRLGGAVAWIDCTLERGVTAGDHVIVLGLVRDLGVAADTAPLVFFRGGYHGLAAPSS</sequence>
<dbReference type="AlphaFoldDB" id="A0A370H2Z6"/>
<dbReference type="STRING" id="1210089.GCA_001613165_06990"/>
<comment type="caution">
    <text evidence="4">The sequence shown here is derived from an EMBL/GenBank/DDBJ whole genome shotgun (WGS) entry which is preliminary data.</text>
</comment>
<evidence type="ECO:0000313" key="4">
    <source>
        <dbReference type="EMBL" id="RDI49427.1"/>
    </source>
</evidence>
<evidence type="ECO:0000313" key="5">
    <source>
        <dbReference type="Proteomes" id="UP000255355"/>
    </source>
</evidence>
<organism evidence="4 5">
    <name type="scientific">Nocardia mexicana</name>
    <dbReference type="NCBI Taxonomy" id="279262"/>
    <lineage>
        <taxon>Bacteria</taxon>
        <taxon>Bacillati</taxon>
        <taxon>Actinomycetota</taxon>
        <taxon>Actinomycetes</taxon>
        <taxon>Mycobacteriales</taxon>
        <taxon>Nocardiaceae</taxon>
        <taxon>Nocardia</taxon>
    </lineage>
</organism>
<proteinExistence type="inferred from homology"/>
<dbReference type="InterPro" id="IPR012349">
    <property type="entry name" value="Split_barrel_FMN-bd"/>
</dbReference>
<evidence type="ECO:0000259" key="3">
    <source>
        <dbReference type="SMART" id="SM00903"/>
    </source>
</evidence>